<dbReference type="SMART" id="SM00862">
    <property type="entry name" value="Trans_reg_C"/>
    <property type="match status" value="1"/>
</dbReference>
<dbReference type="SUPFAM" id="SSF52964">
    <property type="entry name" value="TolB, N-terminal domain"/>
    <property type="match status" value="1"/>
</dbReference>
<keyword evidence="3" id="KW-1133">Transmembrane helix</keyword>
<dbReference type="eggNOG" id="COG5616">
    <property type="taxonomic scope" value="Bacteria"/>
</dbReference>
<organism evidence="5 6">
    <name type="scientific">Roseivivax halodurans JCM 10272</name>
    <dbReference type="NCBI Taxonomy" id="1449350"/>
    <lineage>
        <taxon>Bacteria</taxon>
        <taxon>Pseudomonadati</taxon>
        <taxon>Pseudomonadota</taxon>
        <taxon>Alphaproteobacteria</taxon>
        <taxon>Rhodobacterales</taxon>
        <taxon>Roseobacteraceae</taxon>
        <taxon>Roseivivax</taxon>
    </lineage>
</organism>
<dbReference type="Gene3D" id="1.10.10.10">
    <property type="entry name" value="Winged helix-like DNA-binding domain superfamily/Winged helix DNA-binding domain"/>
    <property type="match status" value="1"/>
</dbReference>
<evidence type="ECO:0000259" key="4">
    <source>
        <dbReference type="PROSITE" id="PS51755"/>
    </source>
</evidence>
<dbReference type="InterPro" id="IPR036388">
    <property type="entry name" value="WH-like_DNA-bd_sf"/>
</dbReference>
<dbReference type="AlphaFoldDB" id="X7E7U3"/>
<dbReference type="InterPro" id="IPR011990">
    <property type="entry name" value="TPR-like_helical_dom_sf"/>
</dbReference>
<feature type="transmembrane region" description="Helical" evidence="3">
    <location>
        <begin position="114"/>
        <end position="133"/>
    </location>
</feature>
<keyword evidence="3" id="KW-0812">Transmembrane</keyword>
<dbReference type="RefSeq" id="WP_037267037.1">
    <property type="nucleotide sequence ID" value="NZ_JALZ01000060.1"/>
</dbReference>
<dbReference type="Proteomes" id="UP000022447">
    <property type="component" value="Unassembled WGS sequence"/>
</dbReference>
<dbReference type="GO" id="GO:0000160">
    <property type="term" value="P:phosphorelay signal transduction system"/>
    <property type="evidence" value="ECO:0007669"/>
    <property type="project" value="InterPro"/>
</dbReference>
<protein>
    <recommendedName>
        <fullName evidence="4">OmpR/PhoB-type domain-containing protein</fullName>
    </recommendedName>
</protein>
<keyword evidence="6" id="KW-1185">Reference proteome</keyword>
<evidence type="ECO:0000313" key="6">
    <source>
        <dbReference type="Proteomes" id="UP000022447"/>
    </source>
</evidence>
<dbReference type="SUPFAM" id="SSF48452">
    <property type="entry name" value="TPR-like"/>
    <property type="match status" value="1"/>
</dbReference>
<evidence type="ECO:0000256" key="2">
    <source>
        <dbReference type="PROSITE-ProRule" id="PRU01091"/>
    </source>
</evidence>
<dbReference type="InterPro" id="IPR001867">
    <property type="entry name" value="OmpR/PhoB-type_DNA-bd"/>
</dbReference>
<dbReference type="Pfam" id="PF00486">
    <property type="entry name" value="Trans_reg_C"/>
    <property type="match status" value="1"/>
</dbReference>
<comment type="caution">
    <text evidence="5">The sequence shown here is derived from an EMBL/GenBank/DDBJ whole genome shotgun (WGS) entry which is preliminary data.</text>
</comment>
<dbReference type="SUPFAM" id="SSF46894">
    <property type="entry name" value="C-terminal effector domain of the bipartite response regulators"/>
    <property type="match status" value="1"/>
</dbReference>
<evidence type="ECO:0000313" key="5">
    <source>
        <dbReference type="EMBL" id="ETX12022.1"/>
    </source>
</evidence>
<reference evidence="5 6" key="1">
    <citation type="submission" date="2014-01" db="EMBL/GenBank/DDBJ databases">
        <title>Roseivivax halodurans JCM 10272 Genome Sequencing.</title>
        <authorList>
            <person name="Lai Q."/>
            <person name="Li G."/>
            <person name="Shao Z."/>
        </authorList>
    </citation>
    <scope>NUCLEOTIDE SEQUENCE [LARGE SCALE GENOMIC DNA]</scope>
    <source>
        <strain evidence="5 6">JCM 10272</strain>
    </source>
</reference>
<dbReference type="GO" id="GO:0003677">
    <property type="term" value="F:DNA binding"/>
    <property type="evidence" value="ECO:0007669"/>
    <property type="project" value="UniProtKB-UniRule"/>
</dbReference>
<keyword evidence="1 2" id="KW-0238">DNA-binding</keyword>
<accession>X7E7U3</accession>
<dbReference type="OrthoDB" id="54411at2"/>
<sequence length="541" mass="57530">MDLATGDVCAADGAVTELRPKAAALLRALATRPGAVIAKDALLSEVWPGRFVDEDGIVQCVGEIRRALGPDGRDAIRTHHKRGYSLQIAAPNPVGPAGSDDAEPDARFRSRSRWRFAVAAVGLALLAPLGLLWPEPVPATMARGAAAVAYDGPAVAVLHFEALSEGARWERLAGALTQEVIADLGMNGWLFVFGEATSRMLAAQDPGAARRLGAGYLVTGSVQAEGETARVTAMLSDTVTGRQLWTKRFEGPLEDLLRLQREASEAITGELAANWTGPIAREVKAHARAGADVDLTAFELYLAAGERMQTYTPEALSEAEVMLKRAVAMEPGFGEAWAKLSLVSYNRVDTEMSATEMEALWAQGHAAGSEAARVAPDRPFALGQGANAVRWDDPEEAERMVRRAAALAPSNADMLAYLSFRSAHYPALGPEAVEWSDRAIALNPARPDWYDWNRGAALMVVGRFAEAADAYARAPGHIEARAGHLAALALSGEEEAARTGMAALLAEAPHFTARWYADAAGLHADVAEIFARGFQIAGAPT</sequence>
<gene>
    <name evidence="5" type="ORF">OCH239_18580</name>
</gene>
<dbReference type="EMBL" id="JALZ01000060">
    <property type="protein sequence ID" value="ETX12022.1"/>
    <property type="molecule type" value="Genomic_DNA"/>
</dbReference>
<name>X7E7U3_9RHOB</name>
<dbReference type="STRING" id="1449350.OCH239_18580"/>
<dbReference type="GO" id="GO:0006355">
    <property type="term" value="P:regulation of DNA-templated transcription"/>
    <property type="evidence" value="ECO:0007669"/>
    <property type="project" value="InterPro"/>
</dbReference>
<feature type="domain" description="OmpR/PhoB-type" evidence="4">
    <location>
        <begin position="1"/>
        <end position="88"/>
    </location>
</feature>
<evidence type="ECO:0000256" key="3">
    <source>
        <dbReference type="SAM" id="Phobius"/>
    </source>
</evidence>
<dbReference type="PROSITE" id="PS51755">
    <property type="entry name" value="OMPR_PHOB"/>
    <property type="match status" value="1"/>
</dbReference>
<dbReference type="InterPro" id="IPR016032">
    <property type="entry name" value="Sig_transdc_resp-reg_C-effctor"/>
</dbReference>
<dbReference type="eggNOG" id="COG3710">
    <property type="taxonomic scope" value="Bacteria"/>
</dbReference>
<keyword evidence="3" id="KW-0472">Membrane</keyword>
<dbReference type="Gene3D" id="1.25.40.10">
    <property type="entry name" value="Tetratricopeptide repeat domain"/>
    <property type="match status" value="1"/>
</dbReference>
<proteinExistence type="predicted"/>
<evidence type="ECO:0000256" key="1">
    <source>
        <dbReference type="ARBA" id="ARBA00023125"/>
    </source>
</evidence>
<dbReference type="Gene3D" id="3.40.50.10070">
    <property type="entry name" value="TolB, N-terminal domain"/>
    <property type="match status" value="1"/>
</dbReference>
<feature type="DNA-binding region" description="OmpR/PhoB-type" evidence="2">
    <location>
        <begin position="1"/>
        <end position="88"/>
    </location>
</feature>